<proteinExistence type="predicted"/>
<name>A0A3G1A5J8_9CREN</name>
<feature type="transmembrane region" description="Helical" evidence="2">
    <location>
        <begin position="568"/>
        <end position="588"/>
    </location>
</feature>
<dbReference type="GeneID" id="25406477"/>
<dbReference type="EMBL" id="CP007493">
    <property type="protein sequence ID" value="AJB42109.1"/>
    <property type="molecule type" value="Genomic_DNA"/>
</dbReference>
<dbReference type="InterPro" id="IPR029058">
    <property type="entry name" value="AB_hydrolase_fold"/>
</dbReference>
<dbReference type="SUPFAM" id="SSF53474">
    <property type="entry name" value="alpha/beta-Hydrolases"/>
    <property type="match status" value="1"/>
</dbReference>
<dbReference type="RefSeq" id="WP_052886941.1">
    <property type="nucleotide sequence ID" value="NZ_CP007493.1"/>
</dbReference>
<sequence length="589" mass="65000">MSKEKPKLDKKLLAAVILLVLSALLALSGSFTAKTLLYQGVQTEEVWITGLDGAKLRAVIYKPSNAQGKLPAVIVVHGLGASSDTMNAISTELARNGILVLSLNYRGHDGSEGGVNYIGDPIAAPNISNDLFASLTYLQGRADVEKQHIGVIGYSMGSRAALRLGILAPNINPVVMIGPYYAWEISTVNTTRPSNLLIIVGENDIITPPSFAELLFNYATSSSGKPSEVFGSPSAGTGRKLVIVPGADHYTIVFTKKAIEETVEWVLLCFGKGKATYYLDPFLLGSLSGSASFLSIIAVLCVAYLVTRYYRSKGKIVQVESKSSIRRTFAIILIIVLSILYILASFYTFPLIVDWGWRVYQFARFSGAQYTIFYFLFLALALLPIILVLVAIKREILGDAVQKLKKNWIPGLVTVLIAWLTVYIMYNISLTGVVANYAMTPTRFALMFYLFALCLPPIFVDEFYLRELIQDKIPVKKWWLQLGITIILEYMLRVLPFAWWVGLATQPLVAEGILKQYVAAGLISLENLDTVKSFLGMNAYGLYYAFMSVEMLHAVVASYLYKEYRNIGITSIFRALTVAFTMAAVMALL</sequence>
<feature type="transmembrane region" description="Helical" evidence="2">
    <location>
        <begin position="328"/>
        <end position="352"/>
    </location>
</feature>
<feature type="domain" description="Serine aminopeptidase S33" evidence="3">
    <location>
        <begin position="72"/>
        <end position="184"/>
    </location>
</feature>
<keyword evidence="2" id="KW-0472">Membrane</keyword>
<organism evidence="4 5">
    <name type="scientific">Thermofilum adornatum 1505</name>
    <dbReference type="NCBI Taxonomy" id="697581"/>
    <lineage>
        <taxon>Archaea</taxon>
        <taxon>Thermoproteota</taxon>
        <taxon>Thermoprotei</taxon>
        <taxon>Thermofilales</taxon>
        <taxon>Thermofilaceae</taxon>
        <taxon>Thermofilum</taxon>
    </lineage>
</organism>
<evidence type="ECO:0000256" key="1">
    <source>
        <dbReference type="ARBA" id="ARBA00022801"/>
    </source>
</evidence>
<dbReference type="Pfam" id="PF12146">
    <property type="entry name" value="Hydrolase_4"/>
    <property type="match status" value="1"/>
</dbReference>
<feature type="transmembrane region" description="Helical" evidence="2">
    <location>
        <begin position="542"/>
        <end position="561"/>
    </location>
</feature>
<accession>A0A3G1A5J8</accession>
<dbReference type="InterPro" id="IPR050261">
    <property type="entry name" value="FrsA_esterase"/>
</dbReference>
<dbReference type="PANTHER" id="PTHR22946:SF9">
    <property type="entry name" value="POLYKETIDE TRANSFERASE AF380"/>
    <property type="match status" value="1"/>
</dbReference>
<keyword evidence="2" id="KW-0812">Transmembrane</keyword>
<evidence type="ECO:0000313" key="5">
    <source>
        <dbReference type="Proteomes" id="UP000266720"/>
    </source>
</evidence>
<keyword evidence="1" id="KW-0378">Hydrolase</keyword>
<feature type="transmembrane region" description="Helical" evidence="2">
    <location>
        <begin position="446"/>
        <end position="466"/>
    </location>
</feature>
<dbReference type="InterPro" id="IPR022742">
    <property type="entry name" value="Hydrolase_4"/>
</dbReference>
<feature type="transmembrane region" description="Helical" evidence="2">
    <location>
        <begin position="372"/>
        <end position="392"/>
    </location>
</feature>
<dbReference type="AlphaFoldDB" id="A0A3G1A5J8"/>
<protein>
    <recommendedName>
        <fullName evidence="3">Serine aminopeptidase S33 domain-containing protein</fullName>
    </recommendedName>
</protein>
<dbReference type="STRING" id="697581.TCARB_1061"/>
<feature type="transmembrane region" description="Helical" evidence="2">
    <location>
        <begin position="408"/>
        <end position="426"/>
    </location>
</feature>
<feature type="transmembrane region" description="Helical" evidence="2">
    <location>
        <begin position="478"/>
        <end position="501"/>
    </location>
</feature>
<feature type="transmembrane region" description="Helical" evidence="2">
    <location>
        <begin position="282"/>
        <end position="307"/>
    </location>
</feature>
<dbReference type="PANTHER" id="PTHR22946">
    <property type="entry name" value="DIENELACTONE HYDROLASE DOMAIN-CONTAINING PROTEIN-RELATED"/>
    <property type="match status" value="1"/>
</dbReference>
<evidence type="ECO:0000313" key="4">
    <source>
        <dbReference type="EMBL" id="AJB42109.1"/>
    </source>
</evidence>
<dbReference type="Gene3D" id="3.40.50.1820">
    <property type="entry name" value="alpha/beta hydrolase"/>
    <property type="match status" value="1"/>
</dbReference>
<dbReference type="GO" id="GO:0016788">
    <property type="term" value="F:hydrolase activity, acting on ester bonds"/>
    <property type="evidence" value="ECO:0007669"/>
    <property type="project" value="UniProtKB-ARBA"/>
</dbReference>
<dbReference type="Proteomes" id="UP000266720">
    <property type="component" value="Chromosome"/>
</dbReference>
<keyword evidence="2" id="KW-1133">Transmembrane helix</keyword>
<reference evidence="5" key="1">
    <citation type="book" date="2010" name="EXTREMOPHILES" publisher="0:0-0">
        <title>Complete genome sequences of ten hyperthermophilic archaea reveal their metabolic capabilities and possible ecological roles.</title>
        <editorList>
            <person name="?"/>
        </editorList>
        <authorList>
            <person name="Ravin N.V."/>
            <person name="Mardanov A.V."/>
            <person name="Bonch-Osmolovskaya E.A."/>
            <person name="Skryabin K.G."/>
        </authorList>
    </citation>
    <scope>NUCLEOTIDE SEQUENCE [LARGE SCALE GENOMIC DNA]</scope>
    <source>
        <strain evidence="5">1505</strain>
    </source>
</reference>
<dbReference type="KEGG" id="tcb:TCARB_1061"/>
<evidence type="ECO:0000259" key="3">
    <source>
        <dbReference type="Pfam" id="PF12146"/>
    </source>
</evidence>
<gene>
    <name evidence="4" type="ORF">TCARB_1061</name>
</gene>
<evidence type="ECO:0000256" key="2">
    <source>
        <dbReference type="SAM" id="Phobius"/>
    </source>
</evidence>